<dbReference type="AlphaFoldDB" id="A0A2K4X3G4"/>
<evidence type="ECO:0000313" key="3">
    <source>
        <dbReference type="Proteomes" id="UP000238095"/>
    </source>
</evidence>
<keyword evidence="2" id="KW-0614">Plasmid</keyword>
<reference evidence="2 3" key="1">
    <citation type="submission" date="2017-11" db="EMBL/GenBank/DDBJ databases">
        <authorList>
            <person name="Han C.G."/>
        </authorList>
    </citation>
    <scope>NUCLEOTIDE SEQUENCE [LARGE SCALE GENOMIC DNA]</scope>
    <source>
        <strain evidence="2">CFBP3840</strain>
        <plasmid evidence="3">Plasmid pp2</plasmid>
    </source>
</reference>
<geneLocation type="plasmid" evidence="2">
    <name>PP2</name>
</geneLocation>
<keyword evidence="1" id="KW-0472">Membrane</keyword>
<dbReference type="EMBL" id="LT963411">
    <property type="protein sequence ID" value="SOS42840.1"/>
    <property type="molecule type" value="Genomic_DNA"/>
</dbReference>
<evidence type="ECO:0000256" key="1">
    <source>
        <dbReference type="SAM" id="Phobius"/>
    </source>
</evidence>
<protein>
    <submittedName>
        <fullName evidence="2">Putative membrane protein</fullName>
    </submittedName>
</protein>
<proteinExistence type="predicted"/>
<keyword evidence="1" id="KW-1133">Transmembrane helix</keyword>
<organism evidence="2 3">
    <name type="scientific">Pseudomonas syringae</name>
    <dbReference type="NCBI Taxonomy" id="317"/>
    <lineage>
        <taxon>Bacteria</taxon>
        <taxon>Pseudomonadati</taxon>
        <taxon>Pseudomonadota</taxon>
        <taxon>Gammaproteobacteria</taxon>
        <taxon>Pseudomonadales</taxon>
        <taxon>Pseudomonadaceae</taxon>
        <taxon>Pseudomonas</taxon>
    </lineage>
</organism>
<sequence>MRFIALWSTTIFPLRFMENVTVVFIYIALLVRIKISTKDLVVSYFKLMTLA</sequence>
<accession>A0A2K4X3G4</accession>
<dbReference type="Proteomes" id="UP000238095">
    <property type="component" value="Plasmid PP2"/>
</dbReference>
<feature type="transmembrane region" description="Helical" evidence="1">
    <location>
        <begin position="12"/>
        <end position="31"/>
    </location>
</feature>
<evidence type="ECO:0000313" key="2">
    <source>
        <dbReference type="EMBL" id="SOS42840.1"/>
    </source>
</evidence>
<keyword evidence="1" id="KW-0812">Transmembrane</keyword>
<name>A0A2K4X3G4_PSESX</name>
<gene>
    <name evidence="2" type="ORF">CFBP3840_P200010</name>
</gene>